<dbReference type="EMBL" id="JBDXSU010000001">
    <property type="protein sequence ID" value="MFB5188722.1"/>
    <property type="molecule type" value="Genomic_DNA"/>
</dbReference>
<comment type="caution">
    <text evidence="2">The sequence shown here is derived from an EMBL/GenBank/DDBJ whole genome shotgun (WGS) entry which is preliminary data.</text>
</comment>
<keyword evidence="1" id="KW-0472">Membrane</keyword>
<feature type="transmembrane region" description="Helical" evidence="1">
    <location>
        <begin position="6"/>
        <end position="29"/>
    </location>
</feature>
<keyword evidence="1" id="KW-1133">Transmembrane helix</keyword>
<evidence type="ECO:0000313" key="2">
    <source>
        <dbReference type="EMBL" id="MFB5188722.1"/>
    </source>
</evidence>
<organism evidence="2 3">
    <name type="scientific">Alicyclobacillus fastidiosus</name>
    <dbReference type="NCBI Taxonomy" id="392011"/>
    <lineage>
        <taxon>Bacteria</taxon>
        <taxon>Bacillati</taxon>
        <taxon>Bacillota</taxon>
        <taxon>Bacilli</taxon>
        <taxon>Bacillales</taxon>
        <taxon>Alicyclobacillaceae</taxon>
        <taxon>Alicyclobacillus</taxon>
    </lineage>
</organism>
<evidence type="ECO:0000256" key="1">
    <source>
        <dbReference type="SAM" id="Phobius"/>
    </source>
</evidence>
<dbReference type="InterPro" id="IPR008407">
    <property type="entry name" value="Brnchd-chn_aa_trnsp_AzlD"/>
</dbReference>
<evidence type="ECO:0000313" key="3">
    <source>
        <dbReference type="Proteomes" id="UP001579974"/>
    </source>
</evidence>
<name>A0ABV5A8S2_9BACL</name>
<reference evidence="2 3" key="1">
    <citation type="journal article" date="2024" name="Int. J. Mol. Sci.">
        <title>Exploration of Alicyclobacillus spp. Genome in Search of Antibiotic Resistance.</title>
        <authorList>
            <person name="Bucka-Kolendo J."/>
            <person name="Kiousi D.E."/>
            <person name="Dekowska A."/>
            <person name="Mikolajczuk-Szczyrba A."/>
            <person name="Karadedos D.M."/>
            <person name="Michael P."/>
            <person name="Galanis A."/>
            <person name="Sokolowska B."/>
        </authorList>
    </citation>
    <scope>NUCLEOTIDE SEQUENCE [LARGE SCALE GENOMIC DNA]</scope>
    <source>
        <strain evidence="2 3">KKP 3000</strain>
    </source>
</reference>
<gene>
    <name evidence="2" type="ORF">KKP3000_001155</name>
</gene>
<feature type="transmembrane region" description="Helical" evidence="1">
    <location>
        <begin position="80"/>
        <end position="104"/>
    </location>
</feature>
<dbReference type="Pfam" id="PF05437">
    <property type="entry name" value="AzlD"/>
    <property type="match status" value="1"/>
</dbReference>
<sequence length="108" mass="11996">MVIFSTLWLQTVIIGLGTYFIRSGSLIGAGRINWSTWFKNWLSFVTPAVLGALLGPLLLLPNSHWEPLFQNTTLWSAIPTALVAWFTRNLILTVASGVVCFAIATHFF</sequence>
<dbReference type="RefSeq" id="WP_275475562.1">
    <property type="nucleotide sequence ID" value="NZ_CP162940.1"/>
</dbReference>
<protein>
    <submittedName>
        <fullName evidence="2">AzlD domain-containing protein</fullName>
    </submittedName>
</protein>
<dbReference type="Proteomes" id="UP001579974">
    <property type="component" value="Unassembled WGS sequence"/>
</dbReference>
<feature type="transmembrane region" description="Helical" evidence="1">
    <location>
        <begin position="41"/>
        <end position="60"/>
    </location>
</feature>
<keyword evidence="3" id="KW-1185">Reference proteome</keyword>
<proteinExistence type="predicted"/>
<accession>A0ABV5A8S2</accession>
<keyword evidence="1" id="KW-0812">Transmembrane</keyword>